<evidence type="ECO:0000256" key="2">
    <source>
        <dbReference type="ARBA" id="ARBA00012254"/>
    </source>
</evidence>
<dbReference type="Pfam" id="PF00551">
    <property type="entry name" value="Formyl_trans_N"/>
    <property type="match status" value="1"/>
</dbReference>
<dbReference type="InterPro" id="IPR002376">
    <property type="entry name" value="Formyl_transf_N"/>
</dbReference>
<feature type="domain" description="Formyl transferase N-terminal" evidence="9">
    <location>
        <begin position="3"/>
        <end position="57"/>
    </location>
</feature>
<dbReference type="InterPro" id="IPR001555">
    <property type="entry name" value="GART_AS"/>
</dbReference>
<keyword evidence="4" id="KW-0658">Purine biosynthesis</keyword>
<keyword evidence="3" id="KW-0808">Transferase</keyword>
<evidence type="ECO:0000256" key="7">
    <source>
        <dbReference type="ARBA" id="ARBA00041682"/>
    </source>
</evidence>
<organism evidence="10">
    <name type="scientific">freshwater metagenome</name>
    <dbReference type="NCBI Taxonomy" id="449393"/>
    <lineage>
        <taxon>unclassified sequences</taxon>
        <taxon>metagenomes</taxon>
        <taxon>ecological metagenomes</taxon>
    </lineage>
</organism>
<evidence type="ECO:0000313" key="10">
    <source>
        <dbReference type="EMBL" id="CAB4532056.1"/>
    </source>
</evidence>
<dbReference type="InterPro" id="IPR036477">
    <property type="entry name" value="Formyl_transf_N_sf"/>
</dbReference>
<dbReference type="SUPFAM" id="SSF53328">
    <property type="entry name" value="Formyltransferase"/>
    <property type="match status" value="1"/>
</dbReference>
<dbReference type="GO" id="GO:0004644">
    <property type="term" value="F:phosphoribosylglycinamide formyltransferase activity"/>
    <property type="evidence" value="ECO:0007669"/>
    <property type="project" value="UniProtKB-EC"/>
</dbReference>
<name>A0A6J6B005_9ZZZZ</name>
<comment type="catalytic activity">
    <reaction evidence="8">
        <text>N(1)-(5-phospho-beta-D-ribosyl)glycinamide + (6R)-10-formyltetrahydrofolate = N(2)-formyl-N(1)-(5-phospho-beta-D-ribosyl)glycinamide + (6S)-5,6,7,8-tetrahydrofolate + H(+)</text>
        <dbReference type="Rhea" id="RHEA:15053"/>
        <dbReference type="ChEBI" id="CHEBI:15378"/>
        <dbReference type="ChEBI" id="CHEBI:57453"/>
        <dbReference type="ChEBI" id="CHEBI:143788"/>
        <dbReference type="ChEBI" id="CHEBI:147286"/>
        <dbReference type="ChEBI" id="CHEBI:195366"/>
        <dbReference type="EC" id="2.1.2.2"/>
    </reaction>
</comment>
<gene>
    <name evidence="10" type="ORF">UFOPK1358_00439</name>
</gene>
<dbReference type="GO" id="GO:0006189">
    <property type="term" value="P:'de novo' IMP biosynthetic process"/>
    <property type="evidence" value="ECO:0007669"/>
    <property type="project" value="TreeGrafter"/>
</dbReference>
<sequence>MAYGAKVTGCTVHVATEQVDAGPILAQEAVDVLPGDDQSTLHERIKAVERRLYVDTIRTILQRERVS</sequence>
<evidence type="ECO:0000256" key="1">
    <source>
        <dbReference type="ARBA" id="ARBA00005054"/>
    </source>
</evidence>
<proteinExistence type="inferred from homology"/>
<comment type="pathway">
    <text evidence="1">Purine metabolism; IMP biosynthesis via de novo pathway; N(2)-formyl-N(1)-(5-phospho-D-ribosyl)glycinamide from N(1)-(5-phospho-D-ribosyl)glycinamide (10-formyl THF route): step 1/1.</text>
</comment>
<evidence type="ECO:0000256" key="5">
    <source>
        <dbReference type="ARBA" id="ARBA00038440"/>
    </source>
</evidence>
<accession>A0A6J6B005</accession>
<dbReference type="GO" id="GO:0005829">
    <property type="term" value="C:cytosol"/>
    <property type="evidence" value="ECO:0007669"/>
    <property type="project" value="TreeGrafter"/>
</dbReference>
<dbReference type="PROSITE" id="PS00373">
    <property type="entry name" value="GART"/>
    <property type="match status" value="1"/>
</dbReference>
<evidence type="ECO:0000256" key="4">
    <source>
        <dbReference type="ARBA" id="ARBA00022755"/>
    </source>
</evidence>
<evidence type="ECO:0000256" key="6">
    <source>
        <dbReference type="ARBA" id="ARBA00041324"/>
    </source>
</evidence>
<dbReference type="EMBL" id="CAEZSF010000025">
    <property type="protein sequence ID" value="CAB4532056.1"/>
    <property type="molecule type" value="Genomic_DNA"/>
</dbReference>
<dbReference type="PANTHER" id="PTHR43369:SF2">
    <property type="entry name" value="PHOSPHORIBOSYLGLYCINAMIDE FORMYLTRANSFERASE"/>
    <property type="match status" value="1"/>
</dbReference>
<reference evidence="10" key="1">
    <citation type="submission" date="2020-05" db="EMBL/GenBank/DDBJ databases">
        <authorList>
            <person name="Chiriac C."/>
            <person name="Salcher M."/>
            <person name="Ghai R."/>
            <person name="Kavagutti S V."/>
        </authorList>
    </citation>
    <scope>NUCLEOTIDE SEQUENCE</scope>
</reference>
<evidence type="ECO:0000256" key="8">
    <source>
        <dbReference type="ARBA" id="ARBA00047664"/>
    </source>
</evidence>
<dbReference type="PANTHER" id="PTHR43369">
    <property type="entry name" value="PHOSPHORIBOSYLGLYCINAMIDE FORMYLTRANSFERASE"/>
    <property type="match status" value="1"/>
</dbReference>
<dbReference type="AlphaFoldDB" id="A0A6J6B005"/>
<comment type="similarity">
    <text evidence="5">Belongs to the GART family.</text>
</comment>
<dbReference type="Gene3D" id="3.40.50.170">
    <property type="entry name" value="Formyl transferase, N-terminal domain"/>
    <property type="match status" value="1"/>
</dbReference>
<evidence type="ECO:0000259" key="9">
    <source>
        <dbReference type="Pfam" id="PF00551"/>
    </source>
</evidence>
<protein>
    <recommendedName>
        <fullName evidence="2">phosphoribosylglycinamide formyltransferase 1</fullName>
        <ecNumber evidence="2">2.1.2.2</ecNumber>
    </recommendedName>
    <alternativeName>
        <fullName evidence="7">5'-phosphoribosylglycinamide transformylase</fullName>
    </alternativeName>
    <alternativeName>
        <fullName evidence="6">GAR transformylase</fullName>
    </alternativeName>
</protein>
<dbReference type="EC" id="2.1.2.2" evidence="2"/>
<evidence type="ECO:0000256" key="3">
    <source>
        <dbReference type="ARBA" id="ARBA00022679"/>
    </source>
</evidence>